<comment type="similarity">
    <text evidence="1">Belongs to the methyltransferase superfamily.</text>
</comment>
<dbReference type="GO" id="GO:0032259">
    <property type="term" value="P:methylation"/>
    <property type="evidence" value="ECO:0007669"/>
    <property type="project" value="UniProtKB-KW"/>
</dbReference>
<evidence type="ECO:0000256" key="2">
    <source>
        <dbReference type="ARBA" id="ARBA00022603"/>
    </source>
</evidence>
<dbReference type="SUPFAM" id="SSF53335">
    <property type="entry name" value="S-adenosyl-L-methionine-dependent methyltransferases"/>
    <property type="match status" value="1"/>
</dbReference>
<comment type="caution">
    <text evidence="5">The sequence shown here is derived from an EMBL/GenBank/DDBJ whole genome shotgun (WGS) entry which is preliminary data.</text>
</comment>
<dbReference type="Pfam" id="PF08241">
    <property type="entry name" value="Methyltransf_11"/>
    <property type="match status" value="1"/>
</dbReference>
<dbReference type="InterPro" id="IPR029063">
    <property type="entry name" value="SAM-dependent_MTases_sf"/>
</dbReference>
<keyword evidence="6" id="KW-1185">Reference proteome</keyword>
<evidence type="ECO:0000256" key="3">
    <source>
        <dbReference type="ARBA" id="ARBA00022679"/>
    </source>
</evidence>
<reference evidence="5 6" key="1">
    <citation type="submission" date="2018-10" db="EMBL/GenBank/DDBJ databases">
        <title>Sequencing the genomes of 1000 actinobacteria strains.</title>
        <authorList>
            <person name="Klenk H.-P."/>
        </authorList>
    </citation>
    <scope>NUCLEOTIDE SEQUENCE [LARGE SCALE GENOMIC DNA]</scope>
    <source>
        <strain evidence="5 6">DSM 44267</strain>
    </source>
</reference>
<dbReference type="PANTHER" id="PTHR44942:SF4">
    <property type="entry name" value="METHYLTRANSFERASE TYPE 11 DOMAIN-CONTAINING PROTEIN"/>
    <property type="match status" value="1"/>
</dbReference>
<dbReference type="OrthoDB" id="9795634at2"/>
<organism evidence="5 6">
    <name type="scientific">Terracoccus luteus</name>
    <dbReference type="NCBI Taxonomy" id="53356"/>
    <lineage>
        <taxon>Bacteria</taxon>
        <taxon>Bacillati</taxon>
        <taxon>Actinomycetota</taxon>
        <taxon>Actinomycetes</taxon>
        <taxon>Micrococcales</taxon>
        <taxon>Intrasporangiaceae</taxon>
        <taxon>Terracoccus</taxon>
    </lineage>
</organism>
<dbReference type="GO" id="GO:0008757">
    <property type="term" value="F:S-adenosylmethionine-dependent methyltransferase activity"/>
    <property type="evidence" value="ECO:0007669"/>
    <property type="project" value="InterPro"/>
</dbReference>
<dbReference type="EMBL" id="RBXT01000001">
    <property type="protein sequence ID" value="RKT79149.1"/>
    <property type="molecule type" value="Genomic_DNA"/>
</dbReference>
<evidence type="ECO:0000256" key="1">
    <source>
        <dbReference type="ARBA" id="ARBA00008361"/>
    </source>
</evidence>
<proteinExistence type="inferred from homology"/>
<dbReference type="RefSeq" id="WP_121033829.1">
    <property type="nucleotide sequence ID" value="NZ_RBXT01000001.1"/>
</dbReference>
<feature type="domain" description="Methyltransferase type 11" evidence="4">
    <location>
        <begin position="50"/>
        <end position="142"/>
    </location>
</feature>
<dbReference type="InterPro" id="IPR013216">
    <property type="entry name" value="Methyltransf_11"/>
</dbReference>
<evidence type="ECO:0000313" key="6">
    <source>
        <dbReference type="Proteomes" id="UP000278440"/>
    </source>
</evidence>
<dbReference type="CDD" id="cd02440">
    <property type="entry name" value="AdoMet_MTases"/>
    <property type="match status" value="1"/>
</dbReference>
<dbReference type="PANTHER" id="PTHR44942">
    <property type="entry name" value="METHYLTRANSF_11 DOMAIN-CONTAINING PROTEIN"/>
    <property type="match status" value="1"/>
</dbReference>
<gene>
    <name evidence="5" type="ORF">DFJ68_2605</name>
</gene>
<name>A0A495Y0M2_9MICO</name>
<evidence type="ECO:0000259" key="4">
    <source>
        <dbReference type="Pfam" id="PF08241"/>
    </source>
</evidence>
<protein>
    <submittedName>
        <fullName evidence="5">Methyltransferase family protein</fullName>
    </submittedName>
</protein>
<sequence length="267" mass="27901">MAFEVADAYDRFMGRYSVPLAPRFADFAGVVAGAHVTKARSAHASTDRVLDVGCGPGALTAELVHRVGAPRVLAADPSAPFVAAARQRCPGVEVVQAGAESLPWPDDTVEVALAQLVVHFMTDPVGGLREMGRVTRPGGTVAACVWDLAGASGPLSPFWAAVHDVAPDAPDESVRPGATEGDLGRLCVEAGLVVVDEGSVEVRVDHPSFAQWWEPYTLGVGPAGDFVAEADAATVEAVRRRCLDRLGDPPAPVRARAWAVRARVPGS</sequence>
<dbReference type="InterPro" id="IPR051052">
    <property type="entry name" value="Diverse_substrate_MTase"/>
</dbReference>
<dbReference type="Gene3D" id="3.40.50.150">
    <property type="entry name" value="Vaccinia Virus protein VP39"/>
    <property type="match status" value="1"/>
</dbReference>
<accession>A0A495Y0M2</accession>
<keyword evidence="2 5" id="KW-0489">Methyltransferase</keyword>
<evidence type="ECO:0000313" key="5">
    <source>
        <dbReference type="EMBL" id="RKT79149.1"/>
    </source>
</evidence>
<dbReference type="AlphaFoldDB" id="A0A495Y0M2"/>
<dbReference type="Proteomes" id="UP000278440">
    <property type="component" value="Unassembled WGS sequence"/>
</dbReference>
<keyword evidence="3 5" id="KW-0808">Transferase</keyword>